<evidence type="ECO:0000256" key="1">
    <source>
        <dbReference type="SAM" id="MobiDB-lite"/>
    </source>
</evidence>
<feature type="transmembrane region" description="Helical" evidence="2">
    <location>
        <begin position="62"/>
        <end position="81"/>
    </location>
</feature>
<proteinExistence type="predicted"/>
<reference evidence="3" key="1">
    <citation type="journal article" date="2022" name="Int. J. Syst. Evol. Microbiol.">
        <title>Pseudomonas aegrilactucae sp. nov. and Pseudomonas morbosilactucae sp. nov., pathogens causing bacterial rot of lettuce in Japan.</title>
        <authorList>
            <person name="Sawada H."/>
            <person name="Fujikawa T."/>
            <person name="Satou M."/>
        </authorList>
    </citation>
    <scope>NUCLEOTIDE SEQUENCE</scope>
    <source>
        <strain evidence="3">0166_1</strain>
    </source>
</reference>
<feature type="compositionally biased region" description="Basic residues" evidence="1">
    <location>
        <begin position="1"/>
        <end position="13"/>
    </location>
</feature>
<accession>A0A9E6XZQ4</accession>
<keyword evidence="4" id="KW-1185">Reference proteome</keyword>
<gene>
    <name evidence="3" type="ORF">DSM104329_03557</name>
</gene>
<dbReference type="RefSeq" id="WP_259311206.1">
    <property type="nucleotide sequence ID" value="NZ_CP087164.1"/>
</dbReference>
<keyword evidence="2" id="KW-0472">Membrane</keyword>
<feature type="region of interest" description="Disordered" evidence="1">
    <location>
        <begin position="1"/>
        <end position="52"/>
    </location>
</feature>
<evidence type="ECO:0000313" key="3">
    <source>
        <dbReference type="EMBL" id="UGS37143.1"/>
    </source>
</evidence>
<evidence type="ECO:0000313" key="4">
    <source>
        <dbReference type="Proteomes" id="UP001162834"/>
    </source>
</evidence>
<sequence length="120" mass="13684">MAQTKRRRTKHRGNAAGMVETRGRTGRKPTDKDRKPEQKGGRGGKANRFDTPPTWRGAINRALLAVVFFALLVILLFKLPIANALGVSAFMLLLYIPLGYYTDLWLYRRRMRQKGQEPAK</sequence>
<protein>
    <submittedName>
        <fullName evidence="3">Uncharacterized protein</fullName>
    </submittedName>
</protein>
<feature type="transmembrane region" description="Helical" evidence="2">
    <location>
        <begin position="87"/>
        <end position="107"/>
    </location>
</feature>
<keyword evidence="2" id="KW-1133">Transmembrane helix</keyword>
<keyword evidence="2" id="KW-0812">Transmembrane</keyword>
<dbReference type="KEGG" id="sbae:DSM104329_03557"/>
<dbReference type="Proteomes" id="UP001162834">
    <property type="component" value="Chromosome"/>
</dbReference>
<name>A0A9E6XZQ4_9ACTN</name>
<feature type="compositionally biased region" description="Basic and acidic residues" evidence="1">
    <location>
        <begin position="28"/>
        <end position="40"/>
    </location>
</feature>
<dbReference type="AlphaFoldDB" id="A0A9E6XZQ4"/>
<dbReference type="EMBL" id="CP087164">
    <property type="protein sequence ID" value="UGS37143.1"/>
    <property type="molecule type" value="Genomic_DNA"/>
</dbReference>
<organism evidence="3 4">
    <name type="scientific">Capillimicrobium parvum</name>
    <dbReference type="NCBI Taxonomy" id="2884022"/>
    <lineage>
        <taxon>Bacteria</taxon>
        <taxon>Bacillati</taxon>
        <taxon>Actinomycetota</taxon>
        <taxon>Thermoleophilia</taxon>
        <taxon>Solirubrobacterales</taxon>
        <taxon>Capillimicrobiaceae</taxon>
        <taxon>Capillimicrobium</taxon>
    </lineage>
</organism>
<evidence type="ECO:0000256" key="2">
    <source>
        <dbReference type="SAM" id="Phobius"/>
    </source>
</evidence>